<dbReference type="InterPro" id="IPR020855">
    <property type="entry name" value="Ureohydrolase_Mn_BS"/>
</dbReference>
<organism evidence="6 7">
    <name type="scientific">Candidatus Ornithomonoglobus merdipullorum</name>
    <dbReference type="NCBI Taxonomy" id="2840895"/>
    <lineage>
        <taxon>Bacteria</taxon>
        <taxon>Bacillati</taxon>
        <taxon>Bacillota</taxon>
        <taxon>Clostridia</taxon>
        <taxon>Candidatus Ornithomonoglobus</taxon>
    </lineage>
</organism>
<dbReference type="NCBIfam" id="NF002564">
    <property type="entry name" value="PRK02190.1"/>
    <property type="match status" value="1"/>
</dbReference>
<protein>
    <submittedName>
        <fullName evidence="6">Agmatinase</fullName>
        <ecNumber evidence="6">3.5.3.11</ecNumber>
    </submittedName>
</protein>
<feature type="binding site" evidence="4">
    <location>
        <position position="227"/>
    </location>
    <ligand>
        <name>Mn(2+)</name>
        <dbReference type="ChEBI" id="CHEBI:29035"/>
        <label>1</label>
    </ligand>
</feature>
<gene>
    <name evidence="6" type="primary">speB</name>
    <name evidence="6" type="ORF">IAA61_10970</name>
</gene>
<reference evidence="6" key="1">
    <citation type="submission" date="2020-10" db="EMBL/GenBank/DDBJ databases">
        <authorList>
            <person name="Gilroy R."/>
        </authorList>
    </citation>
    <scope>NUCLEOTIDE SEQUENCE</scope>
    <source>
        <strain evidence="6">USAMLcec3-3695</strain>
    </source>
</reference>
<keyword evidence="2 4" id="KW-0479">Metal-binding</keyword>
<dbReference type="InterPro" id="IPR023696">
    <property type="entry name" value="Ureohydrolase_dom_sf"/>
</dbReference>
<dbReference type="PANTHER" id="PTHR11358:SF26">
    <property type="entry name" value="GUANIDINO ACID HYDROLASE, MITOCHONDRIAL"/>
    <property type="match status" value="1"/>
</dbReference>
<dbReference type="GO" id="GO:0033389">
    <property type="term" value="P:putrescine biosynthetic process from arginine, via agmatine"/>
    <property type="evidence" value="ECO:0007669"/>
    <property type="project" value="TreeGrafter"/>
</dbReference>
<evidence type="ECO:0000256" key="2">
    <source>
        <dbReference type="ARBA" id="ARBA00022723"/>
    </source>
</evidence>
<dbReference type="GO" id="GO:0046872">
    <property type="term" value="F:metal ion binding"/>
    <property type="evidence" value="ECO:0007669"/>
    <property type="project" value="UniProtKB-KW"/>
</dbReference>
<dbReference type="GO" id="GO:0008783">
    <property type="term" value="F:agmatinase activity"/>
    <property type="evidence" value="ECO:0007669"/>
    <property type="project" value="UniProtKB-EC"/>
</dbReference>
<evidence type="ECO:0000313" key="7">
    <source>
        <dbReference type="Proteomes" id="UP000824109"/>
    </source>
</evidence>
<dbReference type="PROSITE" id="PS01053">
    <property type="entry name" value="ARGINASE_1"/>
    <property type="match status" value="1"/>
</dbReference>
<name>A0A9D1MDM8_9FIRM</name>
<feature type="binding site" evidence="4">
    <location>
        <position position="149"/>
    </location>
    <ligand>
        <name>Mn(2+)</name>
        <dbReference type="ChEBI" id="CHEBI:29035"/>
        <label>1</label>
    </ligand>
</feature>
<dbReference type="PROSITE" id="PS51409">
    <property type="entry name" value="ARGINASE_2"/>
    <property type="match status" value="1"/>
</dbReference>
<reference evidence="6" key="2">
    <citation type="journal article" date="2021" name="PeerJ">
        <title>Extensive microbial diversity within the chicken gut microbiome revealed by metagenomics and culture.</title>
        <authorList>
            <person name="Gilroy R."/>
            <person name="Ravi A."/>
            <person name="Getino M."/>
            <person name="Pursley I."/>
            <person name="Horton D.L."/>
            <person name="Alikhan N.F."/>
            <person name="Baker D."/>
            <person name="Gharbi K."/>
            <person name="Hall N."/>
            <person name="Watson M."/>
            <person name="Adriaenssens E.M."/>
            <person name="Foster-Nyarko E."/>
            <person name="Jarju S."/>
            <person name="Secka A."/>
            <person name="Antonio M."/>
            <person name="Oren A."/>
            <person name="Chaudhuri R.R."/>
            <person name="La Ragione R."/>
            <person name="Hildebrand F."/>
            <person name="Pallen M.J."/>
        </authorList>
    </citation>
    <scope>NUCLEOTIDE SEQUENCE</scope>
    <source>
        <strain evidence="6">USAMLcec3-3695</strain>
    </source>
</reference>
<dbReference type="EC" id="3.5.3.11" evidence="6"/>
<dbReference type="NCBIfam" id="TIGR01230">
    <property type="entry name" value="agmatinase"/>
    <property type="match status" value="1"/>
</dbReference>
<proteinExistence type="inferred from homology"/>
<keyword evidence="4" id="KW-0464">Manganese</keyword>
<dbReference type="Pfam" id="PF00491">
    <property type="entry name" value="Arginase"/>
    <property type="match status" value="1"/>
</dbReference>
<dbReference type="Gene3D" id="3.40.800.10">
    <property type="entry name" value="Ureohydrolase domain"/>
    <property type="match status" value="1"/>
</dbReference>
<evidence type="ECO:0000256" key="3">
    <source>
        <dbReference type="ARBA" id="ARBA00022801"/>
    </source>
</evidence>
<feature type="binding site" evidence="4">
    <location>
        <position position="229"/>
    </location>
    <ligand>
        <name>Mn(2+)</name>
        <dbReference type="ChEBI" id="CHEBI:29035"/>
        <label>1</label>
    </ligand>
</feature>
<evidence type="ECO:0000256" key="5">
    <source>
        <dbReference type="RuleBase" id="RU003684"/>
    </source>
</evidence>
<dbReference type="PIRSF" id="PIRSF036979">
    <property type="entry name" value="Arginase"/>
    <property type="match status" value="1"/>
</dbReference>
<feature type="binding site" evidence="4">
    <location>
        <position position="122"/>
    </location>
    <ligand>
        <name>Mn(2+)</name>
        <dbReference type="ChEBI" id="CHEBI:29035"/>
        <label>1</label>
    </ligand>
</feature>
<evidence type="ECO:0000256" key="4">
    <source>
        <dbReference type="PIRSR" id="PIRSR036979-1"/>
    </source>
</evidence>
<accession>A0A9D1MDM8</accession>
<comment type="similarity">
    <text evidence="1">Belongs to the arginase family. Agmatinase subfamily.</text>
</comment>
<feature type="binding site" evidence="4">
    <location>
        <position position="145"/>
    </location>
    <ligand>
        <name>Mn(2+)</name>
        <dbReference type="ChEBI" id="CHEBI:29035"/>
        <label>1</label>
    </ligand>
</feature>
<dbReference type="EMBL" id="DVNB01000111">
    <property type="protein sequence ID" value="HIU58314.1"/>
    <property type="molecule type" value="Genomic_DNA"/>
</dbReference>
<evidence type="ECO:0000313" key="6">
    <source>
        <dbReference type="EMBL" id="HIU58314.1"/>
    </source>
</evidence>
<dbReference type="CDD" id="cd11592">
    <property type="entry name" value="Agmatinase_PAH"/>
    <property type="match status" value="1"/>
</dbReference>
<dbReference type="SUPFAM" id="SSF52768">
    <property type="entry name" value="Arginase/deacetylase"/>
    <property type="match status" value="1"/>
</dbReference>
<sequence length="302" mass="33203">MEYEIMEHVHYAGLPSFNRFKMTRELEGADLAIMGVPFDSGVTNRPGARFGPAAIRQQSRLACSFNYMWDYRLKDKFNIIDYGDVGYYLGENSTKIMLKETYEHAKKILGAGVRLFTLGGDHTIPFGPVRAASEQFGKLALLHFDSHQDSTPCDPNTGVTHANFAYELQKEGCIDPSRSVQVFIRTDMHKCGYNIIYADETTTASPAETAEKIKAIIGDMPVYLTFDIDALDPAYAPGTGTPVIGGPSSAYVRGVLTRLRGLNVVAGDVVEVAPNYDSSEITSVAAAQIAQDIMYLMLDSKK</sequence>
<comment type="caution">
    <text evidence="6">The sequence shown here is derived from an EMBL/GenBank/DDBJ whole genome shotgun (WGS) entry which is preliminary data.</text>
</comment>
<dbReference type="Proteomes" id="UP000824109">
    <property type="component" value="Unassembled WGS sequence"/>
</dbReference>
<feature type="binding site" evidence="4">
    <location>
        <position position="147"/>
    </location>
    <ligand>
        <name>Mn(2+)</name>
        <dbReference type="ChEBI" id="CHEBI:29035"/>
        <label>1</label>
    </ligand>
</feature>
<comment type="cofactor">
    <cofactor evidence="4">
        <name>Mn(2+)</name>
        <dbReference type="ChEBI" id="CHEBI:29035"/>
    </cofactor>
    <text evidence="4">Binds 2 manganese ions per subunit.</text>
</comment>
<dbReference type="InterPro" id="IPR006035">
    <property type="entry name" value="Ureohydrolase"/>
</dbReference>
<dbReference type="PANTHER" id="PTHR11358">
    <property type="entry name" value="ARGINASE/AGMATINASE"/>
    <property type="match status" value="1"/>
</dbReference>
<dbReference type="InterPro" id="IPR005925">
    <property type="entry name" value="Agmatinase-rel"/>
</dbReference>
<evidence type="ECO:0000256" key="1">
    <source>
        <dbReference type="ARBA" id="ARBA00009227"/>
    </source>
</evidence>
<dbReference type="AlphaFoldDB" id="A0A9D1MDM8"/>
<keyword evidence="3 5" id="KW-0378">Hydrolase</keyword>